<dbReference type="InterPro" id="IPR045326">
    <property type="entry name" value="ATG17-like_dom"/>
</dbReference>
<comment type="similarity">
    <text evidence="1 6">Belongs to the ATG17 family.</text>
</comment>
<evidence type="ECO:0000256" key="2">
    <source>
        <dbReference type="ARBA" id="ARBA00013806"/>
    </source>
</evidence>
<evidence type="ECO:0000256" key="7">
    <source>
        <dbReference type="SAM" id="Coils"/>
    </source>
</evidence>
<evidence type="ECO:0000256" key="8">
    <source>
        <dbReference type="SAM" id="MobiDB-lite"/>
    </source>
</evidence>
<accession>A0AA38R6S7</accession>
<dbReference type="AlphaFoldDB" id="A0AA38R6S7"/>
<dbReference type="GO" id="GO:0000045">
    <property type="term" value="P:autophagosome assembly"/>
    <property type="evidence" value="ECO:0007669"/>
    <property type="project" value="TreeGrafter"/>
</dbReference>
<dbReference type="PANTHER" id="PTHR28005:SF1">
    <property type="entry name" value="AUTOPHAGY-RELATED PROTEIN 17"/>
    <property type="match status" value="1"/>
</dbReference>
<comment type="subcellular location">
    <subcellularLocation>
        <location evidence="6">Cytoplasm</location>
    </subcellularLocation>
    <subcellularLocation>
        <location evidence="6">Preautophagosomal structure membrane</location>
        <topology evidence="6">Peripheral membrane protein</topology>
    </subcellularLocation>
</comment>
<feature type="domain" description="Autophagy protein ATG17-like" evidence="9">
    <location>
        <begin position="41"/>
        <end position="448"/>
    </location>
</feature>
<dbReference type="Proteomes" id="UP001174694">
    <property type="component" value="Unassembled WGS sequence"/>
</dbReference>
<dbReference type="GO" id="GO:0000422">
    <property type="term" value="P:autophagy of mitochondrion"/>
    <property type="evidence" value="ECO:0007669"/>
    <property type="project" value="TreeGrafter"/>
</dbReference>
<feature type="compositionally biased region" description="Low complexity" evidence="8">
    <location>
        <begin position="1"/>
        <end position="14"/>
    </location>
</feature>
<evidence type="ECO:0000256" key="3">
    <source>
        <dbReference type="ARBA" id="ARBA00022490"/>
    </source>
</evidence>
<dbReference type="GO" id="GO:0060090">
    <property type="term" value="F:molecular adaptor activity"/>
    <property type="evidence" value="ECO:0007669"/>
    <property type="project" value="TreeGrafter"/>
</dbReference>
<gene>
    <name evidence="10" type="ORF">NKR23_g9513</name>
</gene>
<protein>
    <recommendedName>
        <fullName evidence="2 6">Autophagy-related protein 17</fullName>
    </recommendedName>
</protein>
<comment type="function">
    <text evidence="6">Autophagy-specific protein that functions in response to autophagy-inducing signals as a scaffold to recruit other ATG proteins to organize preautophagosomal structure (PAS) formation. Modulates the timing and magnitude of the autophagy response, such as the size of the sequestering vesicles. Plays particularly a role in pexophagy and nucleophagy.</text>
</comment>
<feature type="coiled-coil region" evidence="7">
    <location>
        <begin position="311"/>
        <end position="338"/>
    </location>
</feature>
<evidence type="ECO:0000256" key="6">
    <source>
        <dbReference type="RuleBase" id="RU368080"/>
    </source>
</evidence>
<dbReference type="EMBL" id="JANBVO010000037">
    <property type="protein sequence ID" value="KAJ9136902.1"/>
    <property type="molecule type" value="Genomic_DNA"/>
</dbReference>
<dbReference type="InterPro" id="IPR007240">
    <property type="entry name" value="Atg17"/>
</dbReference>
<dbReference type="PANTHER" id="PTHR28005">
    <property type="entry name" value="AUTOPHAGY-RELATED PROTEIN 17"/>
    <property type="match status" value="1"/>
</dbReference>
<dbReference type="GO" id="GO:0034045">
    <property type="term" value="C:phagophore assembly site membrane"/>
    <property type="evidence" value="ECO:0007669"/>
    <property type="project" value="UniProtKB-SubCell"/>
</dbReference>
<evidence type="ECO:0000256" key="4">
    <source>
        <dbReference type="ARBA" id="ARBA00023006"/>
    </source>
</evidence>
<evidence type="ECO:0000313" key="10">
    <source>
        <dbReference type="EMBL" id="KAJ9136902.1"/>
    </source>
</evidence>
<name>A0AA38R6S7_9PEZI</name>
<dbReference type="Pfam" id="PF04108">
    <property type="entry name" value="ATG17_like"/>
    <property type="match status" value="1"/>
</dbReference>
<keyword evidence="7" id="KW-0175">Coiled coil</keyword>
<comment type="caution">
    <text evidence="10">The sequence shown here is derived from an EMBL/GenBank/DDBJ whole genome shotgun (WGS) entry which is preliminary data.</text>
</comment>
<keyword evidence="3 6" id="KW-0963">Cytoplasm</keyword>
<organism evidence="10 11">
    <name type="scientific">Pleurostoma richardsiae</name>
    <dbReference type="NCBI Taxonomy" id="41990"/>
    <lineage>
        <taxon>Eukaryota</taxon>
        <taxon>Fungi</taxon>
        <taxon>Dikarya</taxon>
        <taxon>Ascomycota</taxon>
        <taxon>Pezizomycotina</taxon>
        <taxon>Sordariomycetes</taxon>
        <taxon>Sordariomycetidae</taxon>
        <taxon>Calosphaeriales</taxon>
        <taxon>Pleurostomataceae</taxon>
        <taxon>Pleurostoma</taxon>
    </lineage>
</organism>
<dbReference type="GO" id="GO:1990316">
    <property type="term" value="C:Atg1/ULK1 kinase complex"/>
    <property type="evidence" value="ECO:0007669"/>
    <property type="project" value="TreeGrafter"/>
</dbReference>
<keyword evidence="5" id="KW-0472">Membrane</keyword>
<evidence type="ECO:0000256" key="1">
    <source>
        <dbReference type="ARBA" id="ARBA00006259"/>
    </source>
</evidence>
<evidence type="ECO:0000256" key="5">
    <source>
        <dbReference type="ARBA" id="ARBA00023136"/>
    </source>
</evidence>
<proteinExistence type="inferred from homology"/>
<keyword evidence="4 6" id="KW-0072">Autophagy</keyword>
<feature type="region of interest" description="Disordered" evidence="8">
    <location>
        <begin position="469"/>
        <end position="501"/>
    </location>
</feature>
<evidence type="ECO:0000259" key="9">
    <source>
        <dbReference type="Pfam" id="PF04108"/>
    </source>
</evidence>
<feature type="region of interest" description="Disordered" evidence="8">
    <location>
        <begin position="1"/>
        <end position="21"/>
    </location>
</feature>
<evidence type="ECO:0000313" key="11">
    <source>
        <dbReference type="Proteomes" id="UP001174694"/>
    </source>
</evidence>
<dbReference type="GO" id="GO:0030295">
    <property type="term" value="F:protein kinase activator activity"/>
    <property type="evidence" value="ECO:0007669"/>
    <property type="project" value="TreeGrafter"/>
</dbReference>
<reference evidence="10" key="1">
    <citation type="submission" date="2022-07" db="EMBL/GenBank/DDBJ databases">
        <title>Fungi with potential for degradation of polypropylene.</title>
        <authorList>
            <person name="Gostincar C."/>
        </authorList>
    </citation>
    <scope>NUCLEOTIDE SEQUENCE</scope>
    <source>
        <strain evidence="10">EXF-13308</strain>
    </source>
</reference>
<dbReference type="GO" id="GO:0034727">
    <property type="term" value="P:piecemeal microautophagy of the nucleus"/>
    <property type="evidence" value="ECO:0007669"/>
    <property type="project" value="TreeGrafter"/>
</dbReference>
<sequence length="514" mass="56962">MASPSAASSSPASSRRGSIPGAAASVPVETLVEHLLAAKRALNSMTLVLHANHLTTQARQLHEEAVILAAQTGFLRRGIREQHRLLLRIRKSMARTHENGKREFKHLIRTLDAANGKLEQTMEMLRKTVVEPIFRPAGEEPRNLLDFVDEKSVDDMRNAVKQSIVELQNIQTSFDGDLLRLETDIRHLKQALSGAPSPPSPSASTNYQPMPQLLASLTEHSHAMAEHLTSLTRHFDMCVTAVRITEGGAALARRKAAEVTESQDGGDPVSISGVIAEQESDVADLEPLTAEERAEIVQVVVQDAPEVGEVVEDLHEALRQVDADFASLKEQADQVRQAYAATTAAFRILEDIGSRLHSYVAAEGEYLERWEDERQAIAARLEEMDGLREFYEGYAGAYDSLILEVERRRSVEERIEAIWRKARDSVDRLVDADWRERETFRQEVGDFLPTDLWVGMSGPLQRWDIVPAQAQQQEEAEGSNSAGAPGGKQEENSTPGLDKSVVEAAKQRLGRVVR</sequence>
<keyword evidence="11" id="KW-1185">Reference proteome</keyword>